<evidence type="ECO:0000313" key="3">
    <source>
        <dbReference type="Proteomes" id="UP000297527"/>
    </source>
</evidence>
<dbReference type="EMBL" id="PQXN01000311">
    <property type="protein sequence ID" value="TGO46676.1"/>
    <property type="molecule type" value="Genomic_DNA"/>
</dbReference>
<gene>
    <name evidence="2" type="ORF">BCON_0312g00050</name>
</gene>
<evidence type="ECO:0000313" key="2">
    <source>
        <dbReference type="EMBL" id="TGO46676.1"/>
    </source>
</evidence>
<reference evidence="2 3" key="1">
    <citation type="submission" date="2017-12" db="EMBL/GenBank/DDBJ databases">
        <title>Comparative genomics of Botrytis spp.</title>
        <authorList>
            <person name="Valero-Jimenez C.A."/>
            <person name="Tapia P."/>
            <person name="Veloso J."/>
            <person name="Silva-Moreno E."/>
            <person name="Staats M."/>
            <person name="Valdes J.H."/>
            <person name="Van Kan J.A.L."/>
        </authorList>
    </citation>
    <scope>NUCLEOTIDE SEQUENCE [LARGE SCALE GENOMIC DNA]</scope>
    <source>
        <strain evidence="2 3">MUCL11595</strain>
    </source>
</reference>
<protein>
    <submittedName>
        <fullName evidence="2">Uncharacterized protein</fullName>
    </submittedName>
</protein>
<comment type="caution">
    <text evidence="2">The sequence shown here is derived from an EMBL/GenBank/DDBJ whole genome shotgun (WGS) entry which is preliminary data.</text>
</comment>
<feature type="region of interest" description="Disordered" evidence="1">
    <location>
        <begin position="130"/>
        <end position="187"/>
    </location>
</feature>
<dbReference type="Proteomes" id="UP000297527">
    <property type="component" value="Unassembled WGS sequence"/>
</dbReference>
<accession>A0A4Z1HC52</accession>
<name>A0A4Z1HC52_9HELO</name>
<feature type="compositionally biased region" description="Polar residues" evidence="1">
    <location>
        <begin position="131"/>
        <end position="144"/>
    </location>
</feature>
<dbReference type="AlphaFoldDB" id="A0A4Z1HC52"/>
<organism evidence="2 3">
    <name type="scientific">Botryotinia convoluta</name>
    <dbReference type="NCBI Taxonomy" id="54673"/>
    <lineage>
        <taxon>Eukaryota</taxon>
        <taxon>Fungi</taxon>
        <taxon>Dikarya</taxon>
        <taxon>Ascomycota</taxon>
        <taxon>Pezizomycotina</taxon>
        <taxon>Leotiomycetes</taxon>
        <taxon>Helotiales</taxon>
        <taxon>Sclerotiniaceae</taxon>
        <taxon>Botryotinia</taxon>
    </lineage>
</organism>
<dbReference type="OrthoDB" id="3542656at2759"/>
<sequence>MNSNLGELYRQFTTRPKEMTAWEMEDWMDEKSKKTGRGYYIPKGEIFYVKTRKDSRLRHFYITTKENMWLNIMHRLLAPVEEAERAMKCFEKQVLQVLRANNINENGTWDELTDMIENYELREKKLKSKKATQIEQSDNASGATEQHDPALLSMKRPRADASSTTSGENAKGAKSIAAMGKTTEMQT</sequence>
<evidence type="ECO:0000256" key="1">
    <source>
        <dbReference type="SAM" id="MobiDB-lite"/>
    </source>
</evidence>
<proteinExistence type="predicted"/>
<keyword evidence="3" id="KW-1185">Reference proteome</keyword>